<keyword evidence="1" id="KW-0472">Membrane</keyword>
<protein>
    <submittedName>
        <fullName evidence="2">Uncharacterized protein</fullName>
    </submittedName>
</protein>
<organism evidence="2">
    <name type="scientific">bioreactor metagenome</name>
    <dbReference type="NCBI Taxonomy" id="1076179"/>
    <lineage>
        <taxon>unclassified sequences</taxon>
        <taxon>metagenomes</taxon>
        <taxon>ecological metagenomes</taxon>
    </lineage>
</organism>
<evidence type="ECO:0000313" key="2">
    <source>
        <dbReference type="EMBL" id="MPM01009.1"/>
    </source>
</evidence>
<dbReference type="AlphaFoldDB" id="A0A644WBP8"/>
<comment type="caution">
    <text evidence="2">The sequence shown here is derived from an EMBL/GenBank/DDBJ whole genome shotgun (WGS) entry which is preliminary data.</text>
</comment>
<reference evidence="2" key="1">
    <citation type="submission" date="2019-08" db="EMBL/GenBank/DDBJ databases">
        <authorList>
            <person name="Kucharzyk K."/>
            <person name="Murdoch R.W."/>
            <person name="Higgins S."/>
            <person name="Loffler F."/>
        </authorList>
    </citation>
    <scope>NUCLEOTIDE SEQUENCE</scope>
</reference>
<name>A0A644WBP8_9ZZZZ</name>
<accession>A0A644WBP8</accession>
<evidence type="ECO:0000256" key="1">
    <source>
        <dbReference type="SAM" id="Phobius"/>
    </source>
</evidence>
<feature type="transmembrane region" description="Helical" evidence="1">
    <location>
        <begin position="6"/>
        <end position="26"/>
    </location>
</feature>
<sequence>MDKHKYLIRVVLLIIILPLIIWFFAVKKTYLLQKEYNQINGDIETLRKSTNNAKAPIRSYSIKDKIISNGKIIGIIENLSDDKINIVQYTPKAIELNKNKKLFITEVTIKGGFNSLLEIVYNLEMSDFDILLPQIFFYSENDESNGNQSLYMKLVIAQIE</sequence>
<proteinExistence type="predicted"/>
<keyword evidence="1" id="KW-1133">Transmembrane helix</keyword>
<dbReference type="EMBL" id="VSSQ01000767">
    <property type="protein sequence ID" value="MPM01009.1"/>
    <property type="molecule type" value="Genomic_DNA"/>
</dbReference>
<gene>
    <name evidence="2" type="ORF">SDC9_47246</name>
</gene>
<keyword evidence="1" id="KW-0812">Transmembrane</keyword>